<proteinExistence type="predicted"/>
<feature type="chain" id="PRO_5045414939" evidence="3">
    <location>
        <begin position="24"/>
        <end position="349"/>
    </location>
</feature>
<dbReference type="Gene3D" id="3.40.190.10">
    <property type="entry name" value="Periplasmic binding protein-like II"/>
    <property type="match status" value="2"/>
</dbReference>
<dbReference type="InterPro" id="IPR006059">
    <property type="entry name" value="SBP"/>
</dbReference>
<evidence type="ECO:0000313" key="5">
    <source>
        <dbReference type="Proteomes" id="UP001555786"/>
    </source>
</evidence>
<dbReference type="SUPFAM" id="SSF53850">
    <property type="entry name" value="Periplasmic binding protein-like II"/>
    <property type="match status" value="1"/>
</dbReference>
<evidence type="ECO:0000256" key="3">
    <source>
        <dbReference type="SAM" id="SignalP"/>
    </source>
</evidence>
<evidence type="ECO:0000256" key="1">
    <source>
        <dbReference type="ARBA" id="ARBA00022729"/>
    </source>
</evidence>
<organism evidence="4 5">
    <name type="scientific">Labrys neptuniae</name>
    <dbReference type="NCBI Taxonomy" id="376174"/>
    <lineage>
        <taxon>Bacteria</taxon>
        <taxon>Pseudomonadati</taxon>
        <taxon>Pseudomonadota</taxon>
        <taxon>Alphaproteobacteria</taxon>
        <taxon>Hyphomicrobiales</taxon>
        <taxon>Xanthobacteraceae</taxon>
        <taxon>Labrys</taxon>
    </lineage>
</organism>
<dbReference type="CDD" id="cd13589">
    <property type="entry name" value="PBP2_polyamine_RpCGA009"/>
    <property type="match status" value="1"/>
</dbReference>
<accession>A0ABV3PLB7</accession>
<dbReference type="RefSeq" id="WP_367624173.1">
    <property type="nucleotide sequence ID" value="NZ_JBFNQD010000003.1"/>
</dbReference>
<evidence type="ECO:0000256" key="2">
    <source>
        <dbReference type="ARBA" id="ARBA00022764"/>
    </source>
</evidence>
<keyword evidence="5" id="KW-1185">Reference proteome</keyword>
<name>A0ABV3PLB7_9HYPH</name>
<dbReference type="Pfam" id="PF13416">
    <property type="entry name" value="SBP_bac_8"/>
    <property type="match status" value="1"/>
</dbReference>
<sequence length="349" mass="38403">MRRLRLSLALALAGAALCHQVQAATAGELTIMATGGAWQAALRQAWFEPFAKKAGITFNEQEYTGELGKIKAMVETGDVPIDLVTVETSTVLQGCDTGVLIRLDYARIADRSRFLPGTALDCGVGIDVYGDVLAYDSSVLKQAPASVLDIFDTQKFPGKRAMRKAPAQNLEWALMADGVPIDQVYDVLATPEGVDRAFKKLDTIKKDIVWWDAGAQPAQLLASKEVVMTTAWNGRIQSAIDQDKRPFALVWNDQIVEFDMVAIPKGAKNLDLAYQYLNYVAQPEVSAQLGRFIPYGPVIKDATPFIPKEVLPKLPTAPENMQRHLVANVEFWGDHGEDLVKRFNAWLAQ</sequence>
<keyword evidence="2" id="KW-0574">Periplasm</keyword>
<dbReference type="PANTHER" id="PTHR30222:SF2">
    <property type="entry name" value="ABC TRANSPORTER SUBSTRATE-BINDING PROTEIN"/>
    <property type="match status" value="1"/>
</dbReference>
<evidence type="ECO:0000313" key="4">
    <source>
        <dbReference type="EMBL" id="MEW9306437.1"/>
    </source>
</evidence>
<gene>
    <name evidence="4" type="ORF">ABXS05_12875</name>
</gene>
<dbReference type="Proteomes" id="UP001555786">
    <property type="component" value="Unassembled WGS sequence"/>
</dbReference>
<keyword evidence="1 3" id="KW-0732">Signal</keyword>
<feature type="signal peptide" evidence="3">
    <location>
        <begin position="1"/>
        <end position="23"/>
    </location>
</feature>
<dbReference type="PANTHER" id="PTHR30222">
    <property type="entry name" value="SPERMIDINE/PUTRESCINE-BINDING PERIPLASMIC PROTEIN"/>
    <property type="match status" value="1"/>
</dbReference>
<comment type="caution">
    <text evidence="4">The sequence shown here is derived from an EMBL/GenBank/DDBJ whole genome shotgun (WGS) entry which is preliminary data.</text>
</comment>
<dbReference type="EMBL" id="JBFNQD010000003">
    <property type="protein sequence ID" value="MEW9306437.1"/>
    <property type="molecule type" value="Genomic_DNA"/>
</dbReference>
<protein>
    <submittedName>
        <fullName evidence="4">ABC transporter substrate-binding protein</fullName>
    </submittedName>
</protein>
<reference evidence="4 5" key="1">
    <citation type="submission" date="2024-07" db="EMBL/GenBank/DDBJ databases">
        <title>Description of Labrys sedimenti sp. nov., isolated from a diclofenac-degrading enrichment culture.</title>
        <authorList>
            <person name="Tancsics A."/>
            <person name="Csepanyi A."/>
        </authorList>
    </citation>
    <scope>NUCLEOTIDE SEQUENCE [LARGE SCALE GENOMIC DNA]</scope>
    <source>
        <strain evidence="4 5">LMG 23578</strain>
    </source>
</reference>